<dbReference type="Pfam" id="PF14849">
    <property type="entry name" value="YidC_periplas"/>
    <property type="match status" value="1"/>
</dbReference>
<name>A0A1T5JWM7_9BACT</name>
<reference evidence="17 18" key="1">
    <citation type="submission" date="2017-02" db="EMBL/GenBank/DDBJ databases">
        <authorList>
            <person name="Peterson S.W."/>
        </authorList>
    </citation>
    <scope>NUCLEOTIDE SEQUENCE [LARGE SCALE GENOMIC DNA]</scope>
    <source>
        <strain evidence="17 18">DSM 25262</strain>
    </source>
</reference>
<evidence type="ECO:0000256" key="1">
    <source>
        <dbReference type="ARBA" id="ARBA00004429"/>
    </source>
</evidence>
<feature type="domain" description="Membrane insertase YidC/Oxa/ALB C-terminal" evidence="15">
    <location>
        <begin position="365"/>
        <end position="559"/>
    </location>
</feature>
<comment type="function">
    <text evidence="13">Required for the insertion and/or proper folding and/or complex formation of integral membrane proteins into the membrane. Involved in integration of membrane proteins that insert both dependently and independently of the Sec translocase complex, as well as at least some lipoproteins. Aids folding of multispanning membrane proteins.</text>
</comment>
<evidence type="ECO:0000256" key="5">
    <source>
        <dbReference type="ARBA" id="ARBA00022475"/>
    </source>
</evidence>
<protein>
    <recommendedName>
        <fullName evidence="3 13">Membrane protein insertase YidC</fullName>
    </recommendedName>
    <alternativeName>
        <fullName evidence="12 13">Foldase YidC</fullName>
    </alternativeName>
    <alternativeName>
        <fullName evidence="11 13">Membrane integrase YidC</fullName>
    </alternativeName>
    <alternativeName>
        <fullName evidence="13">Membrane protein YidC</fullName>
    </alternativeName>
</protein>
<dbReference type="Proteomes" id="UP000190961">
    <property type="component" value="Unassembled WGS sequence"/>
</dbReference>
<keyword evidence="5 13" id="KW-1003">Cell membrane</keyword>
<comment type="subcellular location">
    <subcellularLocation>
        <location evidence="1">Cell inner membrane</location>
        <topology evidence="1">Multi-pass membrane protein</topology>
    </subcellularLocation>
    <subcellularLocation>
        <location evidence="13">Cell membrane</location>
        <topology evidence="13">Multi-pass membrane protein</topology>
    </subcellularLocation>
</comment>
<evidence type="ECO:0000256" key="3">
    <source>
        <dbReference type="ARBA" id="ARBA00015325"/>
    </source>
</evidence>
<dbReference type="InterPro" id="IPR047196">
    <property type="entry name" value="YidC_ALB_C"/>
</dbReference>
<dbReference type="RefSeq" id="WP_079686088.1">
    <property type="nucleotide sequence ID" value="NZ_FUZU01000001.1"/>
</dbReference>
<dbReference type="CDD" id="cd20070">
    <property type="entry name" value="5TM_YidC_Alb3"/>
    <property type="match status" value="1"/>
</dbReference>
<dbReference type="PANTHER" id="PTHR12428">
    <property type="entry name" value="OXA1"/>
    <property type="match status" value="1"/>
</dbReference>
<dbReference type="CDD" id="cd19961">
    <property type="entry name" value="EcYidC-like_peri"/>
    <property type="match status" value="1"/>
</dbReference>
<comment type="subunit">
    <text evidence="13">Interacts with the Sec translocase complex via SecD. Specifically interacts with transmembrane segments of nascent integral membrane proteins during membrane integration.</text>
</comment>
<feature type="region of interest" description="Disordered" evidence="14">
    <location>
        <begin position="594"/>
        <end position="613"/>
    </location>
</feature>
<keyword evidence="10 13" id="KW-0143">Chaperone</keyword>
<dbReference type="GO" id="GO:0005886">
    <property type="term" value="C:plasma membrane"/>
    <property type="evidence" value="ECO:0007669"/>
    <property type="project" value="UniProtKB-SubCell"/>
</dbReference>
<proteinExistence type="inferred from homology"/>
<dbReference type="InterPro" id="IPR001708">
    <property type="entry name" value="YidC/ALB3/OXA1/COX18"/>
</dbReference>
<evidence type="ECO:0000259" key="16">
    <source>
        <dbReference type="Pfam" id="PF14849"/>
    </source>
</evidence>
<feature type="transmembrane region" description="Helical" evidence="13">
    <location>
        <begin position="365"/>
        <end position="385"/>
    </location>
</feature>
<keyword evidence="8 13" id="KW-1133">Transmembrane helix</keyword>
<dbReference type="NCBIfam" id="TIGR03593">
    <property type="entry name" value="yidC_nterm"/>
    <property type="match status" value="1"/>
</dbReference>
<evidence type="ECO:0000256" key="11">
    <source>
        <dbReference type="ARBA" id="ARBA00033245"/>
    </source>
</evidence>
<evidence type="ECO:0000256" key="6">
    <source>
        <dbReference type="ARBA" id="ARBA00022692"/>
    </source>
</evidence>
<feature type="transmembrane region" description="Helical" evidence="13">
    <location>
        <begin position="6"/>
        <end position="23"/>
    </location>
</feature>
<keyword evidence="7 13" id="KW-0653">Protein transport</keyword>
<evidence type="ECO:0000256" key="2">
    <source>
        <dbReference type="ARBA" id="ARBA00010527"/>
    </source>
</evidence>
<evidence type="ECO:0000256" key="7">
    <source>
        <dbReference type="ARBA" id="ARBA00022927"/>
    </source>
</evidence>
<evidence type="ECO:0000256" key="10">
    <source>
        <dbReference type="ARBA" id="ARBA00023186"/>
    </source>
</evidence>
<keyword evidence="4 13" id="KW-0813">Transport</keyword>
<evidence type="ECO:0000259" key="15">
    <source>
        <dbReference type="Pfam" id="PF02096"/>
    </source>
</evidence>
<dbReference type="NCBIfam" id="TIGR03592">
    <property type="entry name" value="yidC_oxa1_cterm"/>
    <property type="match status" value="1"/>
</dbReference>
<dbReference type="HAMAP" id="MF_01810">
    <property type="entry name" value="YidC_type1"/>
    <property type="match status" value="1"/>
</dbReference>
<dbReference type="InterPro" id="IPR028053">
    <property type="entry name" value="Membr_insert_YidC_N"/>
</dbReference>
<evidence type="ECO:0000256" key="4">
    <source>
        <dbReference type="ARBA" id="ARBA00022448"/>
    </source>
</evidence>
<evidence type="ECO:0000256" key="12">
    <source>
        <dbReference type="ARBA" id="ARBA00033342"/>
    </source>
</evidence>
<feature type="domain" description="Membrane insertase YidC N-terminal" evidence="16">
    <location>
        <begin position="79"/>
        <end position="350"/>
    </location>
</feature>
<dbReference type="InterPro" id="IPR038221">
    <property type="entry name" value="YidC_periplasmic_sf"/>
</dbReference>
<feature type="transmembrane region" description="Helical" evidence="13">
    <location>
        <begin position="479"/>
        <end position="505"/>
    </location>
</feature>
<dbReference type="EMBL" id="FUZU01000001">
    <property type="protein sequence ID" value="SKC55730.1"/>
    <property type="molecule type" value="Genomic_DNA"/>
</dbReference>
<evidence type="ECO:0000256" key="9">
    <source>
        <dbReference type="ARBA" id="ARBA00023136"/>
    </source>
</evidence>
<dbReference type="OrthoDB" id="9780552at2"/>
<keyword evidence="6 13" id="KW-0812">Transmembrane</keyword>
<dbReference type="Pfam" id="PF02096">
    <property type="entry name" value="60KD_IMP"/>
    <property type="match status" value="1"/>
</dbReference>
<accession>A0A1T5JWM7</accession>
<dbReference type="Gene3D" id="2.70.98.90">
    <property type="match status" value="1"/>
</dbReference>
<keyword evidence="18" id="KW-1185">Reference proteome</keyword>
<evidence type="ECO:0000256" key="14">
    <source>
        <dbReference type="SAM" id="MobiDB-lite"/>
    </source>
</evidence>
<organism evidence="17 18">
    <name type="scientific">Ohtaekwangia koreensis</name>
    <dbReference type="NCBI Taxonomy" id="688867"/>
    <lineage>
        <taxon>Bacteria</taxon>
        <taxon>Pseudomonadati</taxon>
        <taxon>Bacteroidota</taxon>
        <taxon>Cytophagia</taxon>
        <taxon>Cytophagales</taxon>
        <taxon>Fulvivirgaceae</taxon>
        <taxon>Ohtaekwangia</taxon>
    </lineage>
</organism>
<gene>
    <name evidence="13" type="primary">yidC</name>
    <name evidence="17" type="ORF">SAMN05660236_1558</name>
</gene>
<sequence>MDRNSAIGLTLIAVLLIGYFYWFSPQPQPVAPKVTTTQSSASQKKDSVETAAALPSDSILQATYGDLSVAMKGTETATVVETADLKITFSNKGGSIKELELKKFQSYDQKFKKKVIDPLKLVSPEFSEIKLLSQFQGKEIDLYTLFYQVDQKKDGDTTEVTFTASLSAGATISHIYRIPNNGYEIGYNISSKGLDSQLTGDNLSFQWNYAVQPLEKDLTDTRNNTTITYYTDEDGFSELTPRSTSIETEAFAGSVKWVAIKQKFFLASFISKNNFAGGEVQSSVTPTDSSVVKKASIKLSIPKKSLVDGTAAFKYYVGPNDYQVIGDVSERFKENVYLGWRPVYWINKFVIFPVFHFLTQHIGNYGIIIIILVILLKLVLFPLSYRSYLSMAKMKVLKPELDEIKARVGEDMTKVQQEQMKLYQQVGVNPISGCIPVVLQMPILFAMFYLFPASIELRQQPFLWAEDLSTYDSLIQLPFVIPFGVGSHISLFTLVMTISTLVYTWQNNQLSSVQGPMKSMSYIMPVIFFFFLNSFSAGLTFYYFVSNLVTFAQQAIIKRFVDESKIRTIMEENKKKNAAGGGKKSKFMTKLEEAMKASEEARKRGDDDKKKRK</sequence>
<dbReference type="STRING" id="688867.SAMN05660236_1558"/>
<dbReference type="NCBIfam" id="NF002356">
    <property type="entry name" value="PRK01318.2-3"/>
    <property type="match status" value="1"/>
</dbReference>
<keyword evidence="9 13" id="KW-0472">Membrane</keyword>
<evidence type="ECO:0000313" key="18">
    <source>
        <dbReference type="Proteomes" id="UP000190961"/>
    </source>
</evidence>
<evidence type="ECO:0000256" key="8">
    <source>
        <dbReference type="ARBA" id="ARBA00022989"/>
    </source>
</evidence>
<dbReference type="InterPro" id="IPR019998">
    <property type="entry name" value="Membr_insert_YidC"/>
</dbReference>
<dbReference type="AlphaFoldDB" id="A0A1T5JWM7"/>
<dbReference type="InterPro" id="IPR028055">
    <property type="entry name" value="YidC/Oxa/ALB_C"/>
</dbReference>
<dbReference type="GO" id="GO:0015031">
    <property type="term" value="P:protein transport"/>
    <property type="evidence" value="ECO:0007669"/>
    <property type="project" value="UniProtKB-KW"/>
</dbReference>
<dbReference type="GO" id="GO:0032977">
    <property type="term" value="F:membrane insertase activity"/>
    <property type="evidence" value="ECO:0007669"/>
    <property type="project" value="InterPro"/>
</dbReference>
<dbReference type="GO" id="GO:0051205">
    <property type="term" value="P:protein insertion into membrane"/>
    <property type="evidence" value="ECO:0007669"/>
    <property type="project" value="TreeGrafter"/>
</dbReference>
<dbReference type="PANTHER" id="PTHR12428:SF65">
    <property type="entry name" value="CYTOCHROME C OXIDASE ASSEMBLY PROTEIN COX18, MITOCHONDRIAL"/>
    <property type="match status" value="1"/>
</dbReference>
<dbReference type="PRINTS" id="PR00701">
    <property type="entry name" value="60KDINNERMP"/>
</dbReference>
<evidence type="ECO:0000256" key="13">
    <source>
        <dbReference type="HAMAP-Rule" id="MF_01810"/>
    </source>
</evidence>
<comment type="similarity">
    <text evidence="2 13">Belongs to the OXA1/ALB3/YidC family. Type 1 subfamily.</text>
</comment>
<feature type="transmembrane region" description="Helical" evidence="13">
    <location>
        <begin position="426"/>
        <end position="451"/>
    </location>
</feature>
<evidence type="ECO:0000313" key="17">
    <source>
        <dbReference type="EMBL" id="SKC55730.1"/>
    </source>
</evidence>
<feature type="transmembrane region" description="Helical" evidence="13">
    <location>
        <begin position="526"/>
        <end position="545"/>
    </location>
</feature>